<dbReference type="AlphaFoldDB" id="A0A0F4YPZ6"/>
<protein>
    <submittedName>
        <fullName evidence="1">MFS transporter, SP family, sugar:H+ symporter</fullName>
    </submittedName>
</protein>
<reference evidence="1 2" key="1">
    <citation type="submission" date="2015-04" db="EMBL/GenBank/DDBJ databases">
        <authorList>
            <person name="Heijne W.H."/>
            <person name="Fedorova N.D."/>
            <person name="Nierman W.C."/>
            <person name="Vollebregt A.W."/>
            <person name="Zhao Z."/>
            <person name="Wu L."/>
            <person name="Kumar M."/>
            <person name="Stam H."/>
            <person name="van den Berg M.A."/>
            <person name="Pel H.J."/>
        </authorList>
    </citation>
    <scope>NUCLEOTIDE SEQUENCE [LARGE SCALE GENOMIC DNA]</scope>
    <source>
        <strain evidence="1 2">CBS 393.64</strain>
    </source>
</reference>
<dbReference type="Gene3D" id="1.20.1250.20">
    <property type="entry name" value="MFS general substrate transporter like domains"/>
    <property type="match status" value="1"/>
</dbReference>
<sequence>MADEKPFSEHDEQAKTEEPLQLDVPRVTWYKHPGLRKLYLMMPILFLGATVNGYDRSLLNGLQTLQPWQEYNNHPTGSRLGLFNAIYNIGGLCALPFSSYAADIRGGPSLPAGTLCREGFSAWGISTILA</sequence>
<evidence type="ECO:0000313" key="2">
    <source>
        <dbReference type="Proteomes" id="UP000053958"/>
    </source>
</evidence>
<keyword evidence="2" id="KW-1185">Reference proteome</keyword>
<organism evidence="1 2">
    <name type="scientific">Rasamsonia emersonii (strain ATCC 16479 / CBS 393.64 / IMI 116815)</name>
    <dbReference type="NCBI Taxonomy" id="1408163"/>
    <lineage>
        <taxon>Eukaryota</taxon>
        <taxon>Fungi</taxon>
        <taxon>Dikarya</taxon>
        <taxon>Ascomycota</taxon>
        <taxon>Pezizomycotina</taxon>
        <taxon>Eurotiomycetes</taxon>
        <taxon>Eurotiomycetidae</taxon>
        <taxon>Eurotiales</taxon>
        <taxon>Trichocomaceae</taxon>
        <taxon>Rasamsonia</taxon>
    </lineage>
</organism>
<dbReference type="SUPFAM" id="SSF103473">
    <property type="entry name" value="MFS general substrate transporter"/>
    <property type="match status" value="1"/>
</dbReference>
<accession>A0A0F4YPZ6</accession>
<dbReference type="EMBL" id="LASV01000270">
    <property type="protein sequence ID" value="KKA20324.1"/>
    <property type="molecule type" value="Genomic_DNA"/>
</dbReference>
<dbReference type="OrthoDB" id="4526513at2759"/>
<name>A0A0F4YPZ6_RASE3</name>
<dbReference type="RefSeq" id="XP_013326936.1">
    <property type="nucleotide sequence ID" value="XM_013471482.1"/>
</dbReference>
<dbReference type="GeneID" id="25317992"/>
<dbReference type="InterPro" id="IPR036259">
    <property type="entry name" value="MFS_trans_sf"/>
</dbReference>
<evidence type="ECO:0000313" key="1">
    <source>
        <dbReference type="EMBL" id="KKA20324.1"/>
    </source>
</evidence>
<proteinExistence type="predicted"/>
<dbReference type="Proteomes" id="UP000053958">
    <property type="component" value="Unassembled WGS sequence"/>
</dbReference>
<gene>
    <name evidence="1" type="ORF">T310_5652</name>
</gene>
<dbReference type="STRING" id="1408163.A0A0F4YPZ6"/>
<comment type="caution">
    <text evidence="1">The sequence shown here is derived from an EMBL/GenBank/DDBJ whole genome shotgun (WGS) entry which is preliminary data.</text>
</comment>